<gene>
    <name evidence="1" type="ORF">GCM10008935_26550</name>
</gene>
<dbReference type="Proteomes" id="UP001500740">
    <property type="component" value="Unassembled WGS sequence"/>
</dbReference>
<accession>A0ABN1A7D1</accession>
<keyword evidence="2" id="KW-1185">Reference proteome</keyword>
<evidence type="ECO:0000313" key="2">
    <source>
        <dbReference type="Proteomes" id="UP001500740"/>
    </source>
</evidence>
<sequence>MKVRVDKGDNETKNYKVTLNYPYIINTDFYMIIYLCRIRLFVLFANEDCSNMF</sequence>
<comment type="caution">
    <text evidence="1">The sequence shown here is derived from an EMBL/GenBank/DDBJ whole genome shotgun (WGS) entry which is preliminary data.</text>
</comment>
<proteinExistence type="predicted"/>
<dbReference type="EMBL" id="BAAACZ010000027">
    <property type="protein sequence ID" value="GAA0469418.1"/>
    <property type="molecule type" value="Genomic_DNA"/>
</dbReference>
<organism evidence="1 2">
    <name type="scientific">Alkalibacillus silvisoli</name>
    <dbReference type="NCBI Taxonomy" id="392823"/>
    <lineage>
        <taxon>Bacteria</taxon>
        <taxon>Bacillati</taxon>
        <taxon>Bacillota</taxon>
        <taxon>Bacilli</taxon>
        <taxon>Bacillales</taxon>
        <taxon>Bacillaceae</taxon>
        <taxon>Alkalibacillus</taxon>
    </lineage>
</organism>
<evidence type="ECO:0000313" key="1">
    <source>
        <dbReference type="EMBL" id="GAA0469418.1"/>
    </source>
</evidence>
<reference evidence="1 2" key="1">
    <citation type="journal article" date="2019" name="Int. J. Syst. Evol. Microbiol.">
        <title>The Global Catalogue of Microorganisms (GCM) 10K type strain sequencing project: providing services to taxonomists for standard genome sequencing and annotation.</title>
        <authorList>
            <consortium name="The Broad Institute Genomics Platform"/>
            <consortium name="The Broad Institute Genome Sequencing Center for Infectious Disease"/>
            <person name="Wu L."/>
            <person name="Ma J."/>
        </authorList>
    </citation>
    <scope>NUCLEOTIDE SEQUENCE [LARGE SCALE GENOMIC DNA]</scope>
    <source>
        <strain evidence="1 2">JCM 14193</strain>
    </source>
</reference>
<protein>
    <submittedName>
        <fullName evidence="1">Uncharacterized protein</fullName>
    </submittedName>
</protein>
<name>A0ABN1A7D1_9BACI</name>